<accession>A0ABS9SEG3</accession>
<protein>
    <submittedName>
        <fullName evidence="2">GNAT family N-acetyltransferase</fullName>
    </submittedName>
</protein>
<dbReference type="RefSeq" id="WP_240826175.1">
    <property type="nucleotide sequence ID" value="NZ_JAKWBL010000001.1"/>
</dbReference>
<evidence type="ECO:0000313" key="2">
    <source>
        <dbReference type="EMBL" id="MCH5596757.1"/>
    </source>
</evidence>
<dbReference type="InterPro" id="IPR016181">
    <property type="entry name" value="Acyl_CoA_acyltransferase"/>
</dbReference>
<comment type="caution">
    <text evidence="2">The sequence shown here is derived from an EMBL/GenBank/DDBJ whole genome shotgun (WGS) entry which is preliminary data.</text>
</comment>
<name>A0ABS9SEG3_9BACT</name>
<dbReference type="CDD" id="cd04301">
    <property type="entry name" value="NAT_SF"/>
    <property type="match status" value="1"/>
</dbReference>
<dbReference type="EMBL" id="JAKWBL010000001">
    <property type="protein sequence ID" value="MCH5596757.1"/>
    <property type="molecule type" value="Genomic_DNA"/>
</dbReference>
<proteinExistence type="predicted"/>
<reference evidence="2 3" key="1">
    <citation type="submission" date="2022-02" db="EMBL/GenBank/DDBJ databases">
        <authorList>
            <person name="Min J."/>
        </authorList>
    </citation>
    <scope>NUCLEOTIDE SEQUENCE [LARGE SCALE GENOMIC DNA]</scope>
    <source>
        <strain evidence="2 3">GR10-1</strain>
    </source>
</reference>
<evidence type="ECO:0000259" key="1">
    <source>
        <dbReference type="PROSITE" id="PS51186"/>
    </source>
</evidence>
<gene>
    <name evidence="2" type="ORF">MKP09_01875</name>
</gene>
<evidence type="ECO:0000313" key="3">
    <source>
        <dbReference type="Proteomes" id="UP001202248"/>
    </source>
</evidence>
<dbReference type="Gene3D" id="3.40.630.30">
    <property type="match status" value="1"/>
</dbReference>
<dbReference type="SUPFAM" id="SSF55729">
    <property type="entry name" value="Acyl-CoA N-acyltransferases (Nat)"/>
    <property type="match status" value="1"/>
</dbReference>
<dbReference type="PROSITE" id="PS51186">
    <property type="entry name" value="GNAT"/>
    <property type="match status" value="1"/>
</dbReference>
<dbReference type="InterPro" id="IPR000182">
    <property type="entry name" value="GNAT_dom"/>
</dbReference>
<sequence length="152" mass="17414">MNRTEINIIIGLKDLEELISVFAIVFDMPGFISPSKMHLQKLLGSDTFFAIVAKREDKIIGGLTVYTLDQYYLEKPLAYIYDLAVLTKYQRQGIGKALITFTNEYCKEKGYAEVFVQADKADDYAIEFYRSTQPSAEESVVHFAYNLDKKKI</sequence>
<dbReference type="Pfam" id="PF00583">
    <property type="entry name" value="Acetyltransf_1"/>
    <property type="match status" value="1"/>
</dbReference>
<keyword evidence="3" id="KW-1185">Reference proteome</keyword>
<dbReference type="Proteomes" id="UP001202248">
    <property type="component" value="Unassembled WGS sequence"/>
</dbReference>
<feature type="domain" description="N-acetyltransferase" evidence="1">
    <location>
        <begin position="4"/>
        <end position="152"/>
    </location>
</feature>
<organism evidence="2 3">
    <name type="scientific">Niabella ginsengisoli</name>
    <dbReference type="NCBI Taxonomy" id="522298"/>
    <lineage>
        <taxon>Bacteria</taxon>
        <taxon>Pseudomonadati</taxon>
        <taxon>Bacteroidota</taxon>
        <taxon>Chitinophagia</taxon>
        <taxon>Chitinophagales</taxon>
        <taxon>Chitinophagaceae</taxon>
        <taxon>Niabella</taxon>
    </lineage>
</organism>